<organism evidence="1 2">
    <name type="scientific">Pseudomonas kilonensis</name>
    <dbReference type="NCBI Taxonomy" id="132476"/>
    <lineage>
        <taxon>Bacteria</taxon>
        <taxon>Pseudomonadati</taxon>
        <taxon>Pseudomonadota</taxon>
        <taxon>Gammaproteobacteria</taxon>
        <taxon>Pseudomonadales</taxon>
        <taxon>Pseudomonadaceae</taxon>
        <taxon>Pseudomonas</taxon>
    </lineage>
</organism>
<sequence>MGCFDRPHREQARSHRSRCVHEFYDQPQTSGELARDGGVSVDMDFVDQVHIRCCGNGYLGFRPYGGSLFSDAKKVSKKGLPHHSVPRLGSACPLSGIAPWARREGPSMAQRGYPGIHAGLPTPQCLRSAIVVNGASRSKAKVRRPDSRPGSCGRIPFRSVGAKLARDEARPGDTRWLGKKKARRVNRAGLCMTDRNQCLLSCSDIASNCFSWFQSKGSSFCSASKRRSSRAWYRAISSSGM</sequence>
<reference evidence="1 2" key="1">
    <citation type="submission" date="2016-10" db="EMBL/GenBank/DDBJ databases">
        <authorList>
            <person name="Varghese N."/>
            <person name="Submissions S."/>
        </authorList>
    </citation>
    <scope>NUCLEOTIDE SEQUENCE [LARGE SCALE GENOMIC DNA]</scope>
    <source>
        <strain evidence="1 2">BS3780</strain>
    </source>
</reference>
<proteinExistence type="predicted"/>
<comment type="caution">
    <text evidence="1">The sequence shown here is derived from an EMBL/GenBank/DDBJ whole genome shotgun (WGS) entry which is preliminary data.</text>
</comment>
<protein>
    <submittedName>
        <fullName evidence="1">Uncharacterized protein</fullName>
    </submittedName>
</protein>
<dbReference type="EMBL" id="FNTT01000002">
    <property type="protein sequence ID" value="SED56776.1"/>
    <property type="molecule type" value="Genomic_DNA"/>
</dbReference>
<name>A0ABY0YHC4_9PSED</name>
<evidence type="ECO:0000313" key="1">
    <source>
        <dbReference type="EMBL" id="SED56776.1"/>
    </source>
</evidence>
<evidence type="ECO:0000313" key="2">
    <source>
        <dbReference type="Proteomes" id="UP000183915"/>
    </source>
</evidence>
<gene>
    <name evidence="1" type="ORF">SAMN04490188_0777</name>
</gene>
<keyword evidence="2" id="KW-1185">Reference proteome</keyword>
<accession>A0ABY0YHC4</accession>
<dbReference type="Proteomes" id="UP000183915">
    <property type="component" value="Unassembled WGS sequence"/>
</dbReference>